<reference evidence="1" key="2">
    <citation type="journal article" date="2015" name="Fish Shellfish Immunol.">
        <title>Early steps in the European eel (Anguilla anguilla)-Vibrio vulnificus interaction in the gills: Role of the RtxA13 toxin.</title>
        <authorList>
            <person name="Callol A."/>
            <person name="Pajuelo D."/>
            <person name="Ebbesson L."/>
            <person name="Teles M."/>
            <person name="MacKenzie S."/>
            <person name="Amaro C."/>
        </authorList>
    </citation>
    <scope>NUCLEOTIDE SEQUENCE</scope>
</reference>
<sequence>MYIPSEALFPYPCKDLSYSSSCVIQWKNLLLYHPVRSISVHLWDIHVVVIDPSTPHRPLTKLRWYIFLNQQIKIKFKFVGD</sequence>
<name>A0A0E9WMY6_ANGAN</name>
<dbReference type="EMBL" id="GBXM01016891">
    <property type="protein sequence ID" value="JAH91686.1"/>
    <property type="molecule type" value="Transcribed_RNA"/>
</dbReference>
<evidence type="ECO:0000313" key="1">
    <source>
        <dbReference type="EMBL" id="JAH91686.1"/>
    </source>
</evidence>
<organism evidence="1">
    <name type="scientific">Anguilla anguilla</name>
    <name type="common">European freshwater eel</name>
    <name type="synonym">Muraena anguilla</name>
    <dbReference type="NCBI Taxonomy" id="7936"/>
    <lineage>
        <taxon>Eukaryota</taxon>
        <taxon>Metazoa</taxon>
        <taxon>Chordata</taxon>
        <taxon>Craniata</taxon>
        <taxon>Vertebrata</taxon>
        <taxon>Euteleostomi</taxon>
        <taxon>Actinopterygii</taxon>
        <taxon>Neopterygii</taxon>
        <taxon>Teleostei</taxon>
        <taxon>Anguilliformes</taxon>
        <taxon>Anguillidae</taxon>
        <taxon>Anguilla</taxon>
    </lineage>
</organism>
<reference evidence="1" key="1">
    <citation type="submission" date="2014-11" db="EMBL/GenBank/DDBJ databases">
        <authorList>
            <person name="Amaro Gonzalez C."/>
        </authorList>
    </citation>
    <scope>NUCLEOTIDE SEQUENCE</scope>
</reference>
<accession>A0A0E9WMY6</accession>
<dbReference type="AlphaFoldDB" id="A0A0E9WMY6"/>
<proteinExistence type="predicted"/>
<protein>
    <submittedName>
        <fullName evidence="1">Uncharacterized protein</fullName>
    </submittedName>
</protein>